<feature type="region of interest" description="Disordered" evidence="1">
    <location>
        <begin position="175"/>
        <end position="272"/>
    </location>
</feature>
<dbReference type="Proteomes" id="UP000005237">
    <property type="component" value="Unassembled WGS sequence"/>
</dbReference>
<feature type="compositionally biased region" description="Acidic residues" evidence="1">
    <location>
        <begin position="202"/>
        <end position="215"/>
    </location>
</feature>
<keyword evidence="3" id="KW-1185">Reference proteome</keyword>
<sequence length="837" mass="97457">MRTRNPAHLFVRDHHAITVMFEETQTERILYGHTVTWRNEEDDQKKSGVSTSTRHLFSQKRCAEESEPQVVPSKKPSPIPPTSQFEHPKPPQFTQWNVLNVRRTNAISWRIKLPHIRQIPITYSPDGEIRDPRLRNISAISTTLARNLAQSSSSGNLENDDEIELLKTIQYIELSDDEQEEEKPSIIHKEEELEKRPRTLEDDNPGPDETDDDMEDSRSTGEGKEEKEEEEWQKNCKTPDDDDDDYPGSEATQTNSPVSEDDDDMFPASVPPATISMPLLAVSRKNTISEEVQETQDVLDLDFEQILLQLEAEEKLRELAKKKSASFDTDDEDDFFPTTVPTKLPALAAVLVSKEPDEVPSDVHLAAEKEPEDITIDVSPPRFSTSSTCSISPMDENMAPTPTPSPPAQPTLVSFRISNPRIAKMGMWKGAKDDVKAPETEGKTELPEFEYGHRKRWWHMLGEPRQIEEFIFGKLATKFQLRVTHRLRMKMIISMIHQNRNEIITDRTLKCLAAERFHKFKKSRTEVPIEEVAEFVTDMMNDVFLANIDGRDEFLVDSHWKKFDPRILLDPYNPPKTHSRLFWLNIDDINNEDVSRIQWNVQIMCRKLMADLVRTVFVAKHDRRADKFCFFFNGKFDFPEIESMSDDEVWRTIYGVESKSRRKRARIKEEIDNGMNFSNKPGFCVKPPYFVNQIDPTEFEESSYPGATPDERKRLRQQKWQSEHFPYKPPLPRYDLPEFTRLYHIFITYKSRQKEVIDEVHREQQNGEKFDWKDEKLSVIARNFPNHYHLPAAESRFHQAHAFFRKLIEAAVDLKTFPKDSARLPKRRGQAQHRIIL</sequence>
<evidence type="ECO:0000313" key="3">
    <source>
        <dbReference type="Proteomes" id="UP000005237"/>
    </source>
</evidence>
<feature type="compositionally biased region" description="Basic and acidic residues" evidence="1">
    <location>
        <begin position="182"/>
        <end position="201"/>
    </location>
</feature>
<feature type="region of interest" description="Disordered" evidence="1">
    <location>
        <begin position="40"/>
        <end position="91"/>
    </location>
</feature>
<reference evidence="3" key="1">
    <citation type="submission" date="2010-08" db="EMBL/GenBank/DDBJ databases">
        <authorList>
            <consortium name="Caenorhabditis japonica Sequencing Consortium"/>
            <person name="Wilson R.K."/>
        </authorList>
    </citation>
    <scope>NUCLEOTIDE SEQUENCE [LARGE SCALE GENOMIC DNA]</scope>
    <source>
        <strain evidence="3">DF5081</strain>
    </source>
</reference>
<evidence type="ECO:0000313" key="2">
    <source>
        <dbReference type="EnsemblMetazoa" id="CJA34068c.1"/>
    </source>
</evidence>
<feature type="compositionally biased region" description="Basic and acidic residues" evidence="1">
    <location>
        <begin position="216"/>
        <end position="239"/>
    </location>
</feature>
<dbReference type="AlphaFoldDB" id="A0A8R1EFM8"/>
<proteinExistence type="predicted"/>
<name>A0A8R1EFM8_CAEJA</name>
<feature type="compositionally biased region" description="Polar residues" evidence="1">
    <location>
        <begin position="47"/>
        <end position="56"/>
    </location>
</feature>
<protein>
    <submittedName>
        <fullName evidence="2">Uncharacterized protein</fullName>
    </submittedName>
</protein>
<dbReference type="EnsemblMetazoa" id="CJA34068c.1">
    <property type="protein sequence ID" value="CJA34068c.1"/>
    <property type="gene ID" value="WBGene00209915"/>
</dbReference>
<organism evidence="2 3">
    <name type="scientific">Caenorhabditis japonica</name>
    <dbReference type="NCBI Taxonomy" id="281687"/>
    <lineage>
        <taxon>Eukaryota</taxon>
        <taxon>Metazoa</taxon>
        <taxon>Ecdysozoa</taxon>
        <taxon>Nematoda</taxon>
        <taxon>Chromadorea</taxon>
        <taxon>Rhabditida</taxon>
        <taxon>Rhabditina</taxon>
        <taxon>Rhabditomorpha</taxon>
        <taxon>Rhabditoidea</taxon>
        <taxon>Rhabditidae</taxon>
        <taxon>Peloderinae</taxon>
        <taxon>Caenorhabditis</taxon>
    </lineage>
</organism>
<evidence type="ECO:0000256" key="1">
    <source>
        <dbReference type="SAM" id="MobiDB-lite"/>
    </source>
</evidence>
<accession>A0A8R1EFM8</accession>
<reference evidence="2" key="2">
    <citation type="submission" date="2022-06" db="UniProtKB">
        <authorList>
            <consortium name="EnsemblMetazoa"/>
        </authorList>
    </citation>
    <scope>IDENTIFICATION</scope>
    <source>
        <strain evidence="2">DF5081</strain>
    </source>
</reference>